<dbReference type="Proteomes" id="UP000008867">
    <property type="component" value="Unplaced contigs"/>
</dbReference>
<evidence type="ECO:0000313" key="2">
    <source>
        <dbReference type="EMBL" id="CBQ72284.1"/>
    </source>
</evidence>
<name>E6ZYH7_SPORE</name>
<organism evidence="2 3">
    <name type="scientific">Sporisorium reilianum (strain SRZ2)</name>
    <name type="common">Maize head smut fungus</name>
    <dbReference type="NCBI Taxonomy" id="999809"/>
    <lineage>
        <taxon>Eukaryota</taxon>
        <taxon>Fungi</taxon>
        <taxon>Dikarya</taxon>
        <taxon>Basidiomycota</taxon>
        <taxon>Ustilaginomycotina</taxon>
        <taxon>Ustilaginomycetes</taxon>
        <taxon>Ustilaginales</taxon>
        <taxon>Ustilaginaceae</taxon>
        <taxon>Sporisorium</taxon>
    </lineage>
</organism>
<proteinExistence type="predicted"/>
<protein>
    <submittedName>
        <fullName evidence="2">Uncharacterized protein</fullName>
    </submittedName>
</protein>
<dbReference type="eggNOG" id="KOG3105">
    <property type="taxonomic scope" value="Eukaryota"/>
</dbReference>
<dbReference type="VEuPathDB" id="FungiDB:sr17468"/>
<accession>E6ZYH7</accession>
<feature type="compositionally biased region" description="Acidic residues" evidence="1">
    <location>
        <begin position="174"/>
        <end position="185"/>
    </location>
</feature>
<feature type="region of interest" description="Disordered" evidence="1">
    <location>
        <begin position="143"/>
        <end position="238"/>
    </location>
</feature>
<evidence type="ECO:0000256" key="1">
    <source>
        <dbReference type="SAM" id="MobiDB-lite"/>
    </source>
</evidence>
<dbReference type="OrthoDB" id="10541323at2759"/>
<reference evidence="2 3" key="1">
    <citation type="journal article" date="2010" name="Science">
        <title>Pathogenicity determinants in smut fungi revealed by genome comparison.</title>
        <authorList>
            <person name="Schirawski J."/>
            <person name="Mannhaupt G."/>
            <person name="Muench K."/>
            <person name="Brefort T."/>
            <person name="Schipper K."/>
            <person name="Doehlemann G."/>
            <person name="Di Stasio M."/>
            <person name="Roessel N."/>
            <person name="Mendoza-Mendoza A."/>
            <person name="Pester D."/>
            <person name="Mueller O."/>
            <person name="Winterberg B."/>
            <person name="Meyer E."/>
            <person name="Ghareeb H."/>
            <person name="Wollenberg T."/>
            <person name="Muensterkoetter M."/>
            <person name="Wong P."/>
            <person name="Walter M."/>
            <person name="Stukenbrock E."/>
            <person name="Gueldener U."/>
            <person name="Kahmann R."/>
        </authorList>
    </citation>
    <scope>NUCLEOTIDE SEQUENCE [LARGE SCALE GENOMIC DNA]</scope>
    <source>
        <strain evidence="3">SRZ2</strain>
    </source>
</reference>
<dbReference type="AlphaFoldDB" id="E6ZYH7"/>
<keyword evidence="3" id="KW-1185">Reference proteome</keyword>
<gene>
    <name evidence="2" type="ORF">sr17468</name>
</gene>
<dbReference type="HOGENOM" id="CLU_1166494_0_0_1"/>
<sequence length="238" mass="25918">MQSAARKAFSDSGISLDPSLEKVLQRLPGRSTLAKASRTPLQELTVPRSTLAFNAMLDVTLNAHAQEPGSQEVQMLKRTLQQTNAVAQASIVVLKAEVNMLRAQHERKRKTVATVGRKVVTGDQRVLSKDVMITQEFAECELVTKGQSRSRRTQGNRQEEEEEVVASPPAAAPDGDDASEDDDEGGLMSLTTPPLPPMRTFLDELDGKQPLDTIDEVDPGGFGFFDTLPQAGPSRTKH</sequence>
<dbReference type="EMBL" id="FQ311462">
    <property type="protein sequence ID" value="CBQ72284.1"/>
    <property type="molecule type" value="Genomic_DNA"/>
</dbReference>
<evidence type="ECO:0000313" key="3">
    <source>
        <dbReference type="Proteomes" id="UP000008867"/>
    </source>
</evidence>